<reference evidence="2" key="1">
    <citation type="submission" date="2021-06" db="EMBL/GenBank/DDBJ databases">
        <title>Parelaphostrongylus tenuis whole genome reference sequence.</title>
        <authorList>
            <person name="Garwood T.J."/>
            <person name="Larsen P.A."/>
            <person name="Fountain-Jones N.M."/>
            <person name="Garbe J.R."/>
            <person name="Macchietto M.G."/>
            <person name="Kania S.A."/>
            <person name="Gerhold R.W."/>
            <person name="Richards J.E."/>
            <person name="Wolf T.M."/>
        </authorList>
    </citation>
    <scope>NUCLEOTIDE SEQUENCE</scope>
    <source>
        <strain evidence="2">MNPRO001-30</strain>
        <tissue evidence="2">Meninges</tissue>
    </source>
</reference>
<gene>
    <name evidence="2" type="ORF">KIN20_031152</name>
</gene>
<organism evidence="2 3">
    <name type="scientific">Parelaphostrongylus tenuis</name>
    <name type="common">Meningeal worm</name>
    <dbReference type="NCBI Taxonomy" id="148309"/>
    <lineage>
        <taxon>Eukaryota</taxon>
        <taxon>Metazoa</taxon>
        <taxon>Ecdysozoa</taxon>
        <taxon>Nematoda</taxon>
        <taxon>Chromadorea</taxon>
        <taxon>Rhabditida</taxon>
        <taxon>Rhabditina</taxon>
        <taxon>Rhabditomorpha</taxon>
        <taxon>Strongyloidea</taxon>
        <taxon>Metastrongylidae</taxon>
        <taxon>Parelaphostrongylus</taxon>
    </lineage>
</organism>
<evidence type="ECO:0000256" key="1">
    <source>
        <dbReference type="SAM" id="Phobius"/>
    </source>
</evidence>
<evidence type="ECO:0000313" key="2">
    <source>
        <dbReference type="EMBL" id="KAJ1369649.1"/>
    </source>
</evidence>
<dbReference type="AlphaFoldDB" id="A0AAD5WGN2"/>
<comment type="caution">
    <text evidence="2">The sequence shown here is derived from an EMBL/GenBank/DDBJ whole genome shotgun (WGS) entry which is preliminary data.</text>
</comment>
<keyword evidence="1" id="KW-0472">Membrane</keyword>
<name>A0AAD5WGN2_PARTN</name>
<evidence type="ECO:0000313" key="3">
    <source>
        <dbReference type="Proteomes" id="UP001196413"/>
    </source>
</evidence>
<dbReference type="Proteomes" id="UP001196413">
    <property type="component" value="Unassembled WGS sequence"/>
</dbReference>
<protein>
    <submittedName>
        <fullName evidence="2">Uncharacterized protein</fullName>
    </submittedName>
</protein>
<accession>A0AAD5WGN2</accession>
<keyword evidence="3" id="KW-1185">Reference proteome</keyword>
<sequence length="74" mass="8486">MEKNHICFKPSINIICLVVFIVIGVLLVTITIDFVVAEVINHVHYMGRHVGKARMIADGTIAEREPRNYRHRNC</sequence>
<keyword evidence="1" id="KW-0812">Transmembrane</keyword>
<keyword evidence="1" id="KW-1133">Transmembrane helix</keyword>
<feature type="transmembrane region" description="Helical" evidence="1">
    <location>
        <begin position="12"/>
        <end position="36"/>
    </location>
</feature>
<proteinExistence type="predicted"/>
<dbReference type="EMBL" id="JAHQIW010006649">
    <property type="protein sequence ID" value="KAJ1369649.1"/>
    <property type="molecule type" value="Genomic_DNA"/>
</dbReference>